<dbReference type="Gene3D" id="2.60.260.20">
    <property type="entry name" value="Urease metallochaperone UreE, N-terminal domain"/>
    <property type="match status" value="2"/>
</dbReference>
<dbReference type="PROSITE" id="PS00636">
    <property type="entry name" value="DNAJ_1"/>
    <property type="match status" value="1"/>
</dbReference>
<dbReference type="InterPro" id="IPR002939">
    <property type="entry name" value="DnaJ_C"/>
</dbReference>
<organism evidence="3 4">
    <name type="scientific">Ectocarpus siliculosus</name>
    <name type="common">Brown alga</name>
    <name type="synonym">Conferva siliculosa</name>
    <dbReference type="NCBI Taxonomy" id="2880"/>
    <lineage>
        <taxon>Eukaryota</taxon>
        <taxon>Sar</taxon>
        <taxon>Stramenopiles</taxon>
        <taxon>Ochrophyta</taxon>
        <taxon>PX clade</taxon>
        <taxon>Phaeophyceae</taxon>
        <taxon>Ectocarpales</taxon>
        <taxon>Ectocarpaceae</taxon>
        <taxon>Ectocarpus</taxon>
    </lineage>
</organism>
<name>D7G5P1_ECTSI</name>
<reference evidence="3 4" key="1">
    <citation type="journal article" date="2010" name="Nature">
        <title>The Ectocarpus genome and the independent evolution of multicellularity in brown algae.</title>
        <authorList>
            <person name="Cock J.M."/>
            <person name="Sterck L."/>
            <person name="Rouze P."/>
            <person name="Scornet D."/>
            <person name="Allen A.E."/>
            <person name="Amoutzias G."/>
            <person name="Anthouard V."/>
            <person name="Artiguenave F."/>
            <person name="Aury J.M."/>
            <person name="Badger J.H."/>
            <person name="Beszteri B."/>
            <person name="Billiau K."/>
            <person name="Bonnet E."/>
            <person name="Bothwell J.H."/>
            <person name="Bowler C."/>
            <person name="Boyen C."/>
            <person name="Brownlee C."/>
            <person name="Carrano C.J."/>
            <person name="Charrier B."/>
            <person name="Cho G.Y."/>
            <person name="Coelho S.M."/>
            <person name="Collen J."/>
            <person name="Corre E."/>
            <person name="Da Silva C."/>
            <person name="Delage L."/>
            <person name="Delaroque N."/>
            <person name="Dittami S.M."/>
            <person name="Doulbeau S."/>
            <person name="Elias M."/>
            <person name="Farnham G."/>
            <person name="Gachon C.M."/>
            <person name="Gschloessl B."/>
            <person name="Heesch S."/>
            <person name="Jabbari K."/>
            <person name="Jubin C."/>
            <person name="Kawai H."/>
            <person name="Kimura K."/>
            <person name="Kloareg B."/>
            <person name="Kupper F.C."/>
            <person name="Lang D."/>
            <person name="Le Bail A."/>
            <person name="Leblanc C."/>
            <person name="Lerouge P."/>
            <person name="Lohr M."/>
            <person name="Lopez P.J."/>
            <person name="Martens C."/>
            <person name="Maumus F."/>
            <person name="Michel G."/>
            <person name="Miranda-Saavedra D."/>
            <person name="Morales J."/>
            <person name="Moreau H."/>
            <person name="Motomura T."/>
            <person name="Nagasato C."/>
            <person name="Napoli C.A."/>
            <person name="Nelson D.R."/>
            <person name="Nyvall-Collen P."/>
            <person name="Peters A.F."/>
            <person name="Pommier C."/>
            <person name="Potin P."/>
            <person name="Poulain J."/>
            <person name="Quesneville H."/>
            <person name="Read B."/>
            <person name="Rensing S.A."/>
            <person name="Ritter A."/>
            <person name="Rousvoal S."/>
            <person name="Samanta M."/>
            <person name="Samson G."/>
            <person name="Schroeder D.C."/>
            <person name="Segurens B."/>
            <person name="Strittmatter M."/>
            <person name="Tonon T."/>
            <person name="Tregear J.W."/>
            <person name="Valentin K."/>
            <person name="von Dassow P."/>
            <person name="Yamagishi T."/>
            <person name="Van de Peer Y."/>
            <person name="Wincker P."/>
        </authorList>
    </citation>
    <scope>NUCLEOTIDE SEQUENCE [LARGE SCALE GENOMIC DNA]</scope>
    <source>
        <strain evidence="4">Ec32 / CCAP1310/4</strain>
    </source>
</reference>
<dbReference type="GO" id="GO:0006457">
    <property type="term" value="P:protein folding"/>
    <property type="evidence" value="ECO:0007669"/>
    <property type="project" value="InterPro"/>
</dbReference>
<dbReference type="EMBL" id="FN648894">
    <property type="protein sequence ID" value="CBJ27338.1"/>
    <property type="molecule type" value="Genomic_DNA"/>
</dbReference>
<protein>
    <submittedName>
        <fullName evidence="3">Heat shock protein 40</fullName>
    </submittedName>
</protein>
<proteinExistence type="predicted"/>
<dbReference type="CDD" id="cd06257">
    <property type="entry name" value="DnaJ"/>
    <property type="match status" value="1"/>
</dbReference>
<feature type="domain" description="J" evidence="2">
    <location>
        <begin position="59"/>
        <end position="123"/>
    </location>
</feature>
<evidence type="ECO:0000256" key="1">
    <source>
        <dbReference type="SAM" id="MobiDB-lite"/>
    </source>
</evidence>
<dbReference type="GO" id="GO:0051082">
    <property type="term" value="F:unfolded protein binding"/>
    <property type="evidence" value="ECO:0007669"/>
    <property type="project" value="InterPro"/>
</dbReference>
<dbReference type="SUPFAM" id="SSF46565">
    <property type="entry name" value="Chaperone J-domain"/>
    <property type="match status" value="1"/>
</dbReference>
<dbReference type="InParanoid" id="D7G5P1"/>
<accession>D7G5P1</accession>
<dbReference type="Gene3D" id="2.10.230.10">
    <property type="entry name" value="Heat shock protein DnaJ, cysteine-rich domain"/>
    <property type="match status" value="1"/>
</dbReference>
<evidence type="ECO:0000313" key="3">
    <source>
        <dbReference type="EMBL" id="CBJ27338.1"/>
    </source>
</evidence>
<dbReference type="SUPFAM" id="SSF49493">
    <property type="entry name" value="HSP40/DnaJ peptide-binding domain"/>
    <property type="match status" value="2"/>
</dbReference>
<gene>
    <name evidence="3" type="primary">Hsp</name>
    <name evidence="3" type="ORF">Esi_0067_0012</name>
</gene>
<dbReference type="InterPro" id="IPR008971">
    <property type="entry name" value="HSP40/DnaJ_pept-bd"/>
</dbReference>
<dbReference type="Gene3D" id="1.10.287.110">
    <property type="entry name" value="DnaJ domain"/>
    <property type="match status" value="1"/>
</dbReference>
<dbReference type="STRING" id="2880.D7G5P1"/>
<dbReference type="CDD" id="cd10747">
    <property type="entry name" value="DnaJ_C"/>
    <property type="match status" value="1"/>
</dbReference>
<dbReference type="SMART" id="SM00271">
    <property type="entry name" value="DnaJ"/>
    <property type="match status" value="1"/>
</dbReference>
<dbReference type="FunCoup" id="D7G5P1">
    <property type="interactions" value="11"/>
</dbReference>
<evidence type="ECO:0000259" key="2">
    <source>
        <dbReference type="PROSITE" id="PS50076"/>
    </source>
</evidence>
<dbReference type="GO" id="GO:0030544">
    <property type="term" value="F:Hsp70 protein binding"/>
    <property type="evidence" value="ECO:0007669"/>
    <property type="project" value="InterPro"/>
</dbReference>
<dbReference type="AlphaFoldDB" id="D7G5P1"/>
<dbReference type="InterPro" id="IPR018253">
    <property type="entry name" value="DnaJ_domain_CS"/>
</dbReference>
<dbReference type="OrthoDB" id="550424at2759"/>
<feature type="region of interest" description="Disordered" evidence="1">
    <location>
        <begin position="1"/>
        <end position="28"/>
    </location>
</feature>
<dbReference type="PANTHER" id="PTHR43888">
    <property type="entry name" value="DNAJ-LIKE-2, ISOFORM A-RELATED"/>
    <property type="match status" value="1"/>
</dbReference>
<dbReference type="InterPro" id="IPR001623">
    <property type="entry name" value="DnaJ_domain"/>
</dbReference>
<dbReference type="Proteomes" id="UP000002630">
    <property type="component" value="Linkage Group LG26"/>
</dbReference>
<sequence length="405" mass="44742">MAVMHAQQGAATRSRRRRGGSGGTSATKSAVCGSWVGRLQWSCFLALAGLVVLVSGQKDLYEVLGLGRGASSSEIKKAYRQLSLKYHPDKNPSEDAATRFAEVASAYEVLSDEEKRDTYDRFGEEGLKRTEQGGSADPFGDMFSHFGFGGGRRQREESRTPNVEIPLRVSLRQLYEGDTFDTVYVRQAMCVGAGQCEKKCKDCQGPGIAVRMHQLGPGFVQQVQIRDDNCIARGKCWKKNCSACPKGPTQQEEVILTAEVQKGMRDRDTIVFEEVADEMIGHRAGHLVFIIETLVHPDFTRRNDDLHMDMEIPLVEALSGFEVNFKHLDGHTVKVKKQGITSPGDVMQLKKEGMPRRGSNGKTFGSLYIRFSIAFPKALSAEQVTTLRGVLLEGEDDKADATQEL</sequence>
<dbReference type="Pfam" id="PF01556">
    <property type="entry name" value="DnaJ_C"/>
    <property type="match status" value="1"/>
</dbReference>
<dbReference type="InterPro" id="IPR036869">
    <property type="entry name" value="J_dom_sf"/>
</dbReference>
<keyword evidence="4" id="KW-1185">Reference proteome</keyword>
<dbReference type="PROSITE" id="PS50076">
    <property type="entry name" value="DNAJ_2"/>
    <property type="match status" value="1"/>
</dbReference>
<dbReference type="EMBL" id="FN649751">
    <property type="protein sequence ID" value="CBJ27338.1"/>
    <property type="molecule type" value="Genomic_DNA"/>
</dbReference>
<keyword evidence="3" id="KW-0346">Stress response</keyword>
<dbReference type="PRINTS" id="PR00625">
    <property type="entry name" value="JDOMAIN"/>
</dbReference>
<dbReference type="Pfam" id="PF00226">
    <property type="entry name" value="DnaJ"/>
    <property type="match status" value="1"/>
</dbReference>
<dbReference type="FunFam" id="2.60.260.20:FF:000013">
    <property type="entry name" value="DnaJ subfamily B member 11"/>
    <property type="match status" value="1"/>
</dbReference>
<dbReference type="InterPro" id="IPR044713">
    <property type="entry name" value="DNJA1/2-like"/>
</dbReference>
<evidence type="ECO:0000313" key="4">
    <source>
        <dbReference type="Proteomes" id="UP000002630"/>
    </source>
</evidence>